<dbReference type="InterPro" id="IPR050295">
    <property type="entry name" value="Plant_2OG-oxidoreductases"/>
</dbReference>
<protein>
    <submittedName>
        <fullName evidence="6">Probable 2-oxoglutarate-dependent dioxygenase At5g05600</fullName>
    </submittedName>
</protein>
<evidence type="ECO:0000256" key="3">
    <source>
        <dbReference type="RuleBase" id="RU003682"/>
    </source>
</evidence>
<reference evidence="6" key="2">
    <citation type="submission" date="2025-08" db="UniProtKB">
        <authorList>
            <consortium name="RefSeq"/>
        </authorList>
    </citation>
    <scope>IDENTIFICATION</scope>
    <source>
        <tissue evidence="6">Leaf</tissue>
    </source>
</reference>
<dbReference type="InterPro" id="IPR005123">
    <property type="entry name" value="Oxoglu/Fe-dep_dioxygenase_dom"/>
</dbReference>
<evidence type="ECO:0000259" key="4">
    <source>
        <dbReference type="PROSITE" id="PS51471"/>
    </source>
</evidence>
<dbReference type="OrthoDB" id="288590at2759"/>
<keyword evidence="6" id="KW-0223">Dioxygenase</keyword>
<proteinExistence type="inferred from homology"/>
<keyword evidence="5" id="KW-1185">Reference proteome</keyword>
<evidence type="ECO:0000313" key="6">
    <source>
        <dbReference type="RefSeq" id="XP_020087009.1"/>
    </source>
</evidence>
<dbReference type="Proteomes" id="UP000515123">
    <property type="component" value="Linkage group 4"/>
</dbReference>
<evidence type="ECO:0000256" key="2">
    <source>
        <dbReference type="ARBA" id="ARBA00023004"/>
    </source>
</evidence>
<dbReference type="GeneID" id="109709269"/>
<keyword evidence="3" id="KW-0560">Oxidoreductase</keyword>
<gene>
    <name evidence="6" type="primary">LOC109709269</name>
</gene>
<dbReference type="RefSeq" id="XP_020087009.1">
    <property type="nucleotide sequence ID" value="XM_020231420.1"/>
</dbReference>
<name>A0A6P5ETZ4_ANACO</name>
<organism evidence="5 6">
    <name type="scientific">Ananas comosus</name>
    <name type="common">Pineapple</name>
    <name type="synonym">Ananas ananas</name>
    <dbReference type="NCBI Taxonomy" id="4615"/>
    <lineage>
        <taxon>Eukaryota</taxon>
        <taxon>Viridiplantae</taxon>
        <taxon>Streptophyta</taxon>
        <taxon>Embryophyta</taxon>
        <taxon>Tracheophyta</taxon>
        <taxon>Spermatophyta</taxon>
        <taxon>Magnoliopsida</taxon>
        <taxon>Liliopsida</taxon>
        <taxon>Poales</taxon>
        <taxon>Bromeliaceae</taxon>
        <taxon>Bromelioideae</taxon>
        <taxon>Ananas</taxon>
    </lineage>
</organism>
<evidence type="ECO:0000256" key="1">
    <source>
        <dbReference type="ARBA" id="ARBA00022723"/>
    </source>
</evidence>
<evidence type="ECO:0000313" key="5">
    <source>
        <dbReference type="Proteomes" id="UP000515123"/>
    </source>
</evidence>
<feature type="domain" description="Fe2OG dioxygenase" evidence="4">
    <location>
        <begin position="102"/>
        <end position="203"/>
    </location>
</feature>
<dbReference type="AlphaFoldDB" id="A0A6P5ETZ4"/>
<reference evidence="5" key="1">
    <citation type="journal article" date="2015" name="Nat. Genet.">
        <title>The pineapple genome and the evolution of CAM photosynthesis.</title>
        <authorList>
            <person name="Ming R."/>
            <person name="VanBuren R."/>
            <person name="Wai C.M."/>
            <person name="Tang H."/>
            <person name="Schatz M.C."/>
            <person name="Bowers J.E."/>
            <person name="Lyons E."/>
            <person name="Wang M.L."/>
            <person name="Chen J."/>
            <person name="Biggers E."/>
            <person name="Zhang J."/>
            <person name="Huang L."/>
            <person name="Zhang L."/>
            <person name="Miao W."/>
            <person name="Zhang J."/>
            <person name="Ye Z."/>
            <person name="Miao C."/>
            <person name="Lin Z."/>
            <person name="Wang H."/>
            <person name="Zhou H."/>
            <person name="Yim W.C."/>
            <person name="Priest H.D."/>
            <person name="Zheng C."/>
            <person name="Woodhouse M."/>
            <person name="Edger P.P."/>
            <person name="Guyot R."/>
            <person name="Guo H.B."/>
            <person name="Guo H."/>
            <person name="Zheng G."/>
            <person name="Singh R."/>
            <person name="Sharma A."/>
            <person name="Min X."/>
            <person name="Zheng Y."/>
            <person name="Lee H."/>
            <person name="Gurtowski J."/>
            <person name="Sedlazeck F.J."/>
            <person name="Harkess A."/>
            <person name="McKain M.R."/>
            <person name="Liao Z."/>
            <person name="Fang J."/>
            <person name="Liu J."/>
            <person name="Zhang X."/>
            <person name="Zhang Q."/>
            <person name="Hu W."/>
            <person name="Qin Y."/>
            <person name="Wang K."/>
            <person name="Chen L.Y."/>
            <person name="Shirley N."/>
            <person name="Lin Y.R."/>
            <person name="Liu L.Y."/>
            <person name="Hernandez A.G."/>
            <person name="Wright C.L."/>
            <person name="Bulone V."/>
            <person name="Tuskan G.A."/>
            <person name="Heath K."/>
            <person name="Zee F."/>
            <person name="Moore P.H."/>
            <person name="Sunkar R."/>
            <person name="Leebens-Mack J.H."/>
            <person name="Mockler T."/>
            <person name="Bennetzen J.L."/>
            <person name="Freeling M."/>
            <person name="Sankoff D."/>
            <person name="Paterson A.H."/>
            <person name="Zhu X."/>
            <person name="Yang X."/>
            <person name="Smith J.A."/>
            <person name="Cushman J.C."/>
            <person name="Paull R.E."/>
            <person name="Yu Q."/>
        </authorList>
    </citation>
    <scope>NUCLEOTIDE SEQUENCE [LARGE SCALE GENOMIC DNA]</scope>
    <source>
        <strain evidence="5">cv. F153</strain>
    </source>
</reference>
<dbReference type="PANTHER" id="PTHR47991">
    <property type="entry name" value="OXOGLUTARATE/IRON-DEPENDENT DIOXYGENASE"/>
    <property type="match status" value="1"/>
</dbReference>
<dbReference type="Gene3D" id="2.60.120.330">
    <property type="entry name" value="B-lactam Antibiotic, Isopenicillin N Synthase, Chain"/>
    <property type="match status" value="1"/>
</dbReference>
<accession>A0A6P5ETZ4</accession>
<comment type="similarity">
    <text evidence="3">Belongs to the iron/ascorbate-dependent oxidoreductase family.</text>
</comment>
<dbReference type="GO" id="GO:0046872">
    <property type="term" value="F:metal ion binding"/>
    <property type="evidence" value="ECO:0007669"/>
    <property type="project" value="UniProtKB-KW"/>
</dbReference>
<dbReference type="SUPFAM" id="SSF51197">
    <property type="entry name" value="Clavaminate synthase-like"/>
    <property type="match status" value="1"/>
</dbReference>
<dbReference type="PROSITE" id="PS51471">
    <property type="entry name" value="FE2OG_OXY"/>
    <property type="match status" value="1"/>
</dbReference>
<dbReference type="GO" id="GO:0051213">
    <property type="term" value="F:dioxygenase activity"/>
    <property type="evidence" value="ECO:0007669"/>
    <property type="project" value="UniProtKB-KW"/>
</dbReference>
<sequence length="254" mass="28431">MPEKQRYANSPATYEGYGSRLGVEKGAILDWGDYYFLHLRPRRLMSHEKWPSLPPCLRETVDEYGRELIKLCERLMRVLSRGLGLDGGRLQAAFGGGGDDDGVGVCMRVNFYPKCPQPELALGLSSHSDPGGLTVLLPDDRIKGLQVRKDDNWVTVEPAPDAFIVNIGDQIQVVSNAVYRSVEHRVIVNADAERLSIAFFCNPKSDLALGPLPELVTPDRPALYQPMTFDEYRLYIRKKGPRGKSQVESLKGER</sequence>
<dbReference type="InterPro" id="IPR044861">
    <property type="entry name" value="IPNS-like_FE2OG_OXY"/>
</dbReference>
<dbReference type="InterPro" id="IPR027443">
    <property type="entry name" value="IPNS-like_sf"/>
</dbReference>
<keyword evidence="1 3" id="KW-0479">Metal-binding</keyword>
<keyword evidence="2 3" id="KW-0408">Iron</keyword>
<dbReference type="Pfam" id="PF03171">
    <property type="entry name" value="2OG-FeII_Oxy"/>
    <property type="match status" value="1"/>
</dbReference>